<dbReference type="Proteomes" id="UP000237061">
    <property type="component" value="Unassembled WGS sequence"/>
</dbReference>
<feature type="transmembrane region" description="Helical" evidence="1">
    <location>
        <begin position="38"/>
        <end position="61"/>
    </location>
</feature>
<dbReference type="AlphaFoldDB" id="A0A2S3ZWY3"/>
<feature type="transmembrane region" description="Helical" evidence="1">
    <location>
        <begin position="73"/>
        <end position="96"/>
    </location>
</feature>
<organism evidence="2 3">
    <name type="scientific">Arthrobacter glacialis</name>
    <dbReference type="NCBI Taxonomy" id="1664"/>
    <lineage>
        <taxon>Bacteria</taxon>
        <taxon>Bacillati</taxon>
        <taxon>Actinomycetota</taxon>
        <taxon>Actinomycetes</taxon>
        <taxon>Micrococcales</taxon>
        <taxon>Micrococcaceae</taxon>
        <taxon>Arthrobacter</taxon>
    </lineage>
</organism>
<reference evidence="2 3" key="1">
    <citation type="submission" date="2018-01" db="EMBL/GenBank/DDBJ databases">
        <title>Arthrobacter sp. nov., from glaciers in China.</title>
        <authorList>
            <person name="Liu Q."/>
            <person name="Xin Y.-H."/>
        </authorList>
    </citation>
    <scope>NUCLEOTIDE SEQUENCE [LARGE SCALE GENOMIC DNA]</scope>
    <source>
        <strain evidence="2 3">HLT2-12-2</strain>
    </source>
</reference>
<proteinExistence type="predicted"/>
<gene>
    <name evidence="2" type="ORF">CVS27_10020</name>
</gene>
<protein>
    <submittedName>
        <fullName evidence="2">Uncharacterized protein</fullName>
    </submittedName>
</protein>
<keyword evidence="1" id="KW-0472">Membrane</keyword>
<keyword evidence="1" id="KW-0812">Transmembrane</keyword>
<accession>A0A2S3ZWY3</accession>
<evidence type="ECO:0000256" key="1">
    <source>
        <dbReference type="SAM" id="Phobius"/>
    </source>
</evidence>
<keyword evidence="1" id="KW-1133">Transmembrane helix</keyword>
<evidence type="ECO:0000313" key="2">
    <source>
        <dbReference type="EMBL" id="POH73683.1"/>
    </source>
</evidence>
<sequence length="97" mass="10445">MWDWISCRALILAVVPFVIAGSLWFLSQKAGGWYEPGFFLILILSRPVLAGMAAFAVIFAFRREDGIRRLEGVSKVASLSALVVFGGVVLTGSAGII</sequence>
<name>A0A2S3ZWY3_ARTGL</name>
<keyword evidence="3" id="KW-1185">Reference proteome</keyword>
<dbReference type="EMBL" id="PPXC01000006">
    <property type="protein sequence ID" value="POH73683.1"/>
    <property type="molecule type" value="Genomic_DNA"/>
</dbReference>
<comment type="caution">
    <text evidence="2">The sequence shown here is derived from an EMBL/GenBank/DDBJ whole genome shotgun (WGS) entry which is preliminary data.</text>
</comment>
<feature type="transmembrane region" description="Helical" evidence="1">
    <location>
        <begin position="7"/>
        <end position="26"/>
    </location>
</feature>
<evidence type="ECO:0000313" key="3">
    <source>
        <dbReference type="Proteomes" id="UP000237061"/>
    </source>
</evidence>